<dbReference type="Proteomes" id="UP000238196">
    <property type="component" value="Unassembled WGS sequence"/>
</dbReference>
<proteinExistence type="predicted"/>
<protein>
    <submittedName>
        <fullName evidence="2">Uncharacterized protein</fullName>
    </submittedName>
</protein>
<evidence type="ECO:0000313" key="2">
    <source>
        <dbReference type="EMBL" id="PPC75060.1"/>
    </source>
</evidence>
<organism evidence="2 3">
    <name type="scientific">Proteobacteria bacterium 228</name>
    <dbReference type="NCBI Taxonomy" id="2083153"/>
    <lineage>
        <taxon>Bacteria</taxon>
        <taxon>Pseudomonadati</taxon>
        <taxon>Pseudomonadota</taxon>
    </lineage>
</organism>
<name>A0A2S5KJY7_9PROT</name>
<gene>
    <name evidence="2" type="ORF">C4K68_22485</name>
</gene>
<feature type="transmembrane region" description="Helical" evidence="1">
    <location>
        <begin position="181"/>
        <end position="207"/>
    </location>
</feature>
<keyword evidence="1" id="KW-0812">Transmembrane</keyword>
<evidence type="ECO:0000256" key="1">
    <source>
        <dbReference type="SAM" id="Phobius"/>
    </source>
</evidence>
<evidence type="ECO:0000313" key="3">
    <source>
        <dbReference type="Proteomes" id="UP000238196"/>
    </source>
</evidence>
<comment type="caution">
    <text evidence="2">The sequence shown here is derived from an EMBL/GenBank/DDBJ whole genome shotgun (WGS) entry which is preliminary data.</text>
</comment>
<reference evidence="2 3" key="1">
    <citation type="submission" date="2018-02" db="EMBL/GenBank/DDBJ databases">
        <title>novel marine gammaproteobacteria from coastal saline agro ecosystem.</title>
        <authorList>
            <person name="Krishnan R."/>
            <person name="Ramesh Kumar N."/>
        </authorList>
    </citation>
    <scope>NUCLEOTIDE SEQUENCE [LARGE SCALE GENOMIC DNA]</scope>
    <source>
        <strain evidence="2 3">228</strain>
    </source>
</reference>
<dbReference type="EMBL" id="PRLP01000111">
    <property type="protein sequence ID" value="PPC75060.1"/>
    <property type="molecule type" value="Genomic_DNA"/>
</dbReference>
<accession>A0A2S5KJY7</accession>
<keyword evidence="1" id="KW-1133">Transmembrane helix</keyword>
<dbReference type="AlphaFoldDB" id="A0A2S5KJY7"/>
<keyword evidence="1" id="KW-0472">Membrane</keyword>
<sequence>MSKPAYRFFLSPRELQIEQESDVVSTWPSVRQSWPIKIPHDAKVETSMNRRKIANKEWGMLTLTVIRQGDVIKHHLIVPGEAEWLDRLVAINSHIIKVRMEAQLNLWHKPSLLLGEGTVKVDESRGLAVPSSATSPLFDQPSGLPKLSIHSAQGSEQGAKTMVAVRSYEVPQGLPINTKMLITGMAGTAVVTAGVMLAVFFALMPYVK</sequence>